<dbReference type="PIRSF" id="PIRSF038984">
    <property type="entry name" value="FAD_binding_protein"/>
    <property type="match status" value="1"/>
</dbReference>
<dbReference type="RefSeq" id="WP_095065136.1">
    <property type="nucleotide sequence ID" value="NZ_LT906470.1"/>
</dbReference>
<dbReference type="EMBL" id="LT906470">
    <property type="protein sequence ID" value="SNV57772.1"/>
    <property type="molecule type" value="Genomic_DNA"/>
</dbReference>
<dbReference type="InterPro" id="IPR036188">
    <property type="entry name" value="FAD/NAD-bd_sf"/>
</dbReference>
<dbReference type="Gene3D" id="3.30.70.2700">
    <property type="match status" value="1"/>
</dbReference>
<name>A0A239YGD3_9FIRM</name>
<dbReference type="PANTHER" id="PTHR42842:SF3">
    <property type="entry name" value="FAD_NAD(P)-BINDING OXIDOREDUCTASE FAMILY PROTEIN"/>
    <property type="match status" value="1"/>
</dbReference>
<dbReference type="AlphaFoldDB" id="A0A239YGD3"/>
<dbReference type="PANTHER" id="PTHR42842">
    <property type="entry name" value="FAD/NAD(P)-BINDING OXIDOREDUCTASE"/>
    <property type="match status" value="1"/>
</dbReference>
<gene>
    <name evidence="2" type="ORF">SAMEA44547418_00308</name>
</gene>
<dbReference type="SUPFAM" id="SSF51905">
    <property type="entry name" value="FAD/NAD(P)-binding domain"/>
    <property type="match status" value="1"/>
</dbReference>
<dbReference type="Gene3D" id="3.50.50.60">
    <property type="entry name" value="FAD/NAD(P)-binding domain"/>
    <property type="match status" value="2"/>
</dbReference>
<evidence type="ECO:0000313" key="3">
    <source>
        <dbReference type="Proteomes" id="UP000214973"/>
    </source>
</evidence>
<evidence type="ECO:0000259" key="1">
    <source>
        <dbReference type="Pfam" id="PF21688"/>
    </source>
</evidence>
<dbReference type="Pfam" id="PF21688">
    <property type="entry name" value="FAD-depend_C"/>
    <property type="match status" value="1"/>
</dbReference>
<dbReference type="InterPro" id="IPR028348">
    <property type="entry name" value="FAD-binding_protein"/>
</dbReference>
<organism evidence="2 3">
    <name type="scientific">Veillonella rodentium</name>
    <dbReference type="NCBI Taxonomy" id="248315"/>
    <lineage>
        <taxon>Bacteria</taxon>
        <taxon>Bacillati</taxon>
        <taxon>Bacillota</taxon>
        <taxon>Negativicutes</taxon>
        <taxon>Veillonellales</taxon>
        <taxon>Veillonellaceae</taxon>
        <taxon>Veillonella</taxon>
    </lineage>
</organism>
<dbReference type="Proteomes" id="UP000214973">
    <property type="component" value="Chromosome 1"/>
</dbReference>
<accession>A0A239YGD3</accession>
<feature type="domain" description="FAD-dependent protein C-terminal" evidence="1">
    <location>
        <begin position="281"/>
        <end position="477"/>
    </location>
</feature>
<sequence length="535" mass="58908">MIRIINLRVAVTVKSDIKDIVEKKYPALRGTIQTIHVVRRAVDARKKPNIVFVYTLFIEVKHEAQVMKRLGKQKDVSLFHAEEPEPIVIGSVPLAHRPVVMGFGPAGMLAAFYLAREGYRPIVFERGQDVDTRSMDVETFWKQGLFKPESNVQFGEGGAGTFSDGKLTTRITHPRLHEISKYFVEFGAPEEILYKHKPHVGTDKLRTMVKAMRERIIEWGGEVRFGAKITDLFIENNCIVGVEVNHNERIDTTVVLSGVGHSARDTYEMLHKRHVEMTAKPFAIGVRIEHDQSIIDQSQYGVEPASLGLGAAEYSLVYHDKESGRTAYSFCMCPGGQVVASASEEGGVVTNGMSLYARDSGVANSAIVVNVGPDDFGTHPLDGVAFQREWERKAFNLGGSNFHAPAQTVGQFLGLSQAPTVADSVYSYEPGVVNCDLHECLPDYVTSVLERALPYWGRRIYGFDDPKVCMTGVETRTSAPLRIGRNEERVSPTVGGFYPMGEGAGYAGGIMSAALDGAETAILCMAKYARPSIDN</sequence>
<reference evidence="2 3" key="1">
    <citation type="submission" date="2017-06" db="EMBL/GenBank/DDBJ databases">
        <authorList>
            <consortium name="Pathogen Informatics"/>
        </authorList>
    </citation>
    <scope>NUCLEOTIDE SEQUENCE [LARGE SCALE GENOMIC DNA]</scope>
    <source>
        <strain evidence="2 3">NCTC12018</strain>
    </source>
</reference>
<evidence type="ECO:0000313" key="2">
    <source>
        <dbReference type="EMBL" id="SNV57772.1"/>
    </source>
</evidence>
<proteinExistence type="predicted"/>
<dbReference type="InterPro" id="IPR049516">
    <property type="entry name" value="FAD-depend_C"/>
</dbReference>
<dbReference type="KEGG" id="vrm:44547418_00308"/>
<protein>
    <submittedName>
        <fullName evidence="2">FAD dependent oxidoreductase</fullName>
    </submittedName>
</protein>
<keyword evidence="3" id="KW-1185">Reference proteome</keyword>